<evidence type="ECO:0000313" key="3">
    <source>
        <dbReference type="EnsemblMetazoa" id="AALFPA23_004818.P5980"/>
    </source>
</evidence>
<dbReference type="PROSITE" id="PS51155">
    <property type="entry name" value="CHIT_BIND_RR_2"/>
    <property type="match status" value="1"/>
</dbReference>
<organism evidence="3 4">
    <name type="scientific">Aedes albopictus</name>
    <name type="common">Asian tiger mosquito</name>
    <name type="synonym">Stegomyia albopicta</name>
    <dbReference type="NCBI Taxonomy" id="7160"/>
    <lineage>
        <taxon>Eukaryota</taxon>
        <taxon>Metazoa</taxon>
        <taxon>Ecdysozoa</taxon>
        <taxon>Arthropoda</taxon>
        <taxon>Hexapoda</taxon>
        <taxon>Insecta</taxon>
        <taxon>Pterygota</taxon>
        <taxon>Neoptera</taxon>
        <taxon>Endopterygota</taxon>
        <taxon>Diptera</taxon>
        <taxon>Nematocera</taxon>
        <taxon>Culicoidea</taxon>
        <taxon>Culicidae</taxon>
        <taxon>Culicinae</taxon>
        <taxon>Aedini</taxon>
        <taxon>Aedes</taxon>
        <taxon>Stegomyia</taxon>
    </lineage>
</organism>
<feature type="signal peptide" evidence="2">
    <location>
        <begin position="1"/>
        <end position="16"/>
    </location>
</feature>
<dbReference type="PANTHER" id="PTHR10380">
    <property type="entry name" value="CUTICLE PROTEIN"/>
    <property type="match status" value="1"/>
</dbReference>
<protein>
    <recommendedName>
        <fullName evidence="5">Cuticle protein</fullName>
    </recommendedName>
</protein>
<evidence type="ECO:0000256" key="2">
    <source>
        <dbReference type="SAM" id="SignalP"/>
    </source>
</evidence>
<feature type="chain" id="PRO_5045513226" description="Cuticle protein" evidence="2">
    <location>
        <begin position="17"/>
        <end position="327"/>
    </location>
</feature>
<dbReference type="RefSeq" id="XP_019550781.3">
    <property type="nucleotide sequence ID" value="XM_019695236.3"/>
</dbReference>
<accession>A0ABM1Y1H0</accession>
<dbReference type="InterPro" id="IPR000618">
    <property type="entry name" value="Insect_cuticle"/>
</dbReference>
<name>A0ABM1Y1H0_AEDAL</name>
<evidence type="ECO:0000313" key="4">
    <source>
        <dbReference type="Proteomes" id="UP000069940"/>
    </source>
</evidence>
<evidence type="ECO:0000256" key="1">
    <source>
        <dbReference type="PROSITE-ProRule" id="PRU00497"/>
    </source>
</evidence>
<keyword evidence="4" id="KW-1185">Reference proteome</keyword>
<keyword evidence="2" id="KW-0732">Signal</keyword>
<reference evidence="3" key="2">
    <citation type="submission" date="2025-05" db="UniProtKB">
        <authorList>
            <consortium name="EnsemblMetazoa"/>
        </authorList>
    </citation>
    <scope>IDENTIFICATION</scope>
    <source>
        <strain evidence="3">Foshan</strain>
    </source>
</reference>
<dbReference type="GeneID" id="109420767"/>
<dbReference type="PANTHER" id="PTHR10380:SF196">
    <property type="entry name" value="CUTICULAR PROTEIN 72EA"/>
    <property type="match status" value="1"/>
</dbReference>
<keyword evidence="1" id="KW-0193">Cuticle</keyword>
<dbReference type="EnsemblMetazoa" id="AALFPA23_004818.R5980">
    <property type="protein sequence ID" value="AALFPA23_004818.P5980"/>
    <property type="gene ID" value="AALFPA23_004818"/>
</dbReference>
<dbReference type="InterPro" id="IPR050468">
    <property type="entry name" value="Cuticle_Struct_Prot"/>
</dbReference>
<reference evidence="4" key="1">
    <citation type="journal article" date="2015" name="Proc. Natl. Acad. Sci. U.S.A.">
        <title>Genome sequence of the Asian Tiger mosquito, Aedes albopictus, reveals insights into its biology, genetics, and evolution.</title>
        <authorList>
            <person name="Chen X.G."/>
            <person name="Jiang X."/>
            <person name="Gu J."/>
            <person name="Xu M."/>
            <person name="Wu Y."/>
            <person name="Deng Y."/>
            <person name="Zhang C."/>
            <person name="Bonizzoni M."/>
            <person name="Dermauw W."/>
            <person name="Vontas J."/>
            <person name="Armbruster P."/>
            <person name="Huang X."/>
            <person name="Yang Y."/>
            <person name="Zhang H."/>
            <person name="He W."/>
            <person name="Peng H."/>
            <person name="Liu Y."/>
            <person name="Wu K."/>
            <person name="Chen J."/>
            <person name="Lirakis M."/>
            <person name="Topalis P."/>
            <person name="Van Leeuwen T."/>
            <person name="Hall A.B."/>
            <person name="Jiang X."/>
            <person name="Thorpe C."/>
            <person name="Mueller R.L."/>
            <person name="Sun C."/>
            <person name="Waterhouse R.M."/>
            <person name="Yan G."/>
            <person name="Tu Z.J."/>
            <person name="Fang X."/>
            <person name="James A.A."/>
        </authorList>
    </citation>
    <scope>NUCLEOTIDE SEQUENCE [LARGE SCALE GENOMIC DNA]</scope>
    <source>
        <strain evidence="4">Foshan</strain>
    </source>
</reference>
<proteinExistence type="predicted"/>
<sequence length="327" mass="33883">MKLFVVVSSLLAVATAAPHLLTQQVYAAVPATTYIAAAPVEVSSQFHAQDALGQYTYGYNGGLSAKTETKAIDGVTRGAYSYLDAENKLQTVTYTADALNGFRAEASNLPVAPVETRIAPEPVQDTPEVAQAKVEHMAAVEEAKVRNAAAEQADEEEKTSVVVDAAPVAPVAAVAPITYAAAAPAVALAPATGFSYSTSSLALKQAPIAYTTYAAAPVPAAVEIKSPTSFSYSTYTQSAPATVAVRAAEIPAAVQYSAVHQPIYAYSYGVPAYYTTSQVAAPVAIAARSLPAAEVALPEPVQDTPEVAKAKAEHLQAVAEVKARNLQ</sequence>
<evidence type="ECO:0008006" key="5">
    <source>
        <dbReference type="Google" id="ProtNLM"/>
    </source>
</evidence>
<dbReference type="Pfam" id="PF00379">
    <property type="entry name" value="Chitin_bind_4"/>
    <property type="match status" value="1"/>
</dbReference>
<dbReference type="Proteomes" id="UP000069940">
    <property type="component" value="Unassembled WGS sequence"/>
</dbReference>